<feature type="region of interest" description="Disordered" evidence="1">
    <location>
        <begin position="31"/>
        <end position="55"/>
    </location>
</feature>
<accession>A0A1H1PJ75</accession>
<dbReference type="PROSITE" id="PS51257">
    <property type="entry name" value="PROKAR_LIPOPROTEIN"/>
    <property type="match status" value="1"/>
</dbReference>
<dbReference type="AlphaFoldDB" id="A0A1H1PJ75"/>
<feature type="signal peptide" evidence="2">
    <location>
        <begin position="1"/>
        <end position="30"/>
    </location>
</feature>
<protein>
    <submittedName>
        <fullName evidence="3">Uncharacterized protein</fullName>
    </submittedName>
</protein>
<proteinExistence type="predicted"/>
<dbReference type="OrthoDB" id="3174999at2"/>
<organism evidence="3 4">
    <name type="scientific">Paraoerskovia marina</name>
    <dbReference type="NCBI Taxonomy" id="545619"/>
    <lineage>
        <taxon>Bacteria</taxon>
        <taxon>Bacillati</taxon>
        <taxon>Actinomycetota</taxon>
        <taxon>Actinomycetes</taxon>
        <taxon>Micrococcales</taxon>
        <taxon>Cellulomonadaceae</taxon>
        <taxon>Paraoerskovia</taxon>
    </lineage>
</organism>
<gene>
    <name evidence="3" type="ORF">SAMN04489860_0823</name>
</gene>
<keyword evidence="2" id="KW-0732">Signal</keyword>
<feature type="chain" id="PRO_5009256676" evidence="2">
    <location>
        <begin position="31"/>
        <end position="348"/>
    </location>
</feature>
<evidence type="ECO:0000313" key="3">
    <source>
        <dbReference type="EMBL" id="SDS11292.1"/>
    </source>
</evidence>
<name>A0A1H1PJ75_9CELL</name>
<evidence type="ECO:0000256" key="1">
    <source>
        <dbReference type="SAM" id="MobiDB-lite"/>
    </source>
</evidence>
<dbReference type="RefSeq" id="WP_157270298.1">
    <property type="nucleotide sequence ID" value="NZ_LT629776.1"/>
</dbReference>
<dbReference type="Proteomes" id="UP000185663">
    <property type="component" value="Chromosome I"/>
</dbReference>
<reference evidence="3 4" key="1">
    <citation type="submission" date="2016-10" db="EMBL/GenBank/DDBJ databases">
        <authorList>
            <person name="de Groot N.N."/>
        </authorList>
    </citation>
    <scope>NUCLEOTIDE SEQUENCE [LARGE SCALE GENOMIC DNA]</scope>
    <source>
        <strain evidence="3 4">DSM 22126</strain>
    </source>
</reference>
<dbReference type="EMBL" id="LT629776">
    <property type="protein sequence ID" value="SDS11292.1"/>
    <property type="molecule type" value="Genomic_DNA"/>
</dbReference>
<evidence type="ECO:0000313" key="4">
    <source>
        <dbReference type="Proteomes" id="UP000185663"/>
    </source>
</evidence>
<keyword evidence="4" id="KW-1185">Reference proteome</keyword>
<evidence type="ECO:0000256" key="2">
    <source>
        <dbReference type="SAM" id="SignalP"/>
    </source>
</evidence>
<sequence length="348" mass="35959">MKTAGMARHLGALGTAFALVVGLSACSASADKAESDGGSTTATPEVPDLSGVWDTVDADGPQQQAVISGSTITINWLSDDTSDPMLYWAGSFEAPSSTGSYSWSSANDHGQTDTALLASSDESKEFSYAEGQINYEVSALGETSTVTLEQTSTTVPETADAASSDAAAGTASVVDSGMGVDGDYAWVSAMIEHDGLTGEFATVLFNIYDENDELIASEEQVEVLGTAGTTFPIGTQVSLPAESTASRVDATVSVSDYGSSQEAMPVVEAIEATADDLRFTVQNTTSKDWTDPRIAIVCHNDAGEIVGGGVDFPNAIPANGEFLVKDSTLITAEDTATCDAYVQLEASN</sequence>